<name>A0A7Y7LYW7_9MICC</name>
<dbReference type="Gene3D" id="3.40.50.1010">
    <property type="entry name" value="5'-nuclease"/>
    <property type="match status" value="1"/>
</dbReference>
<organism evidence="2 3">
    <name type="scientific">Arthrobacter wenxiniae</name>
    <dbReference type="NCBI Taxonomy" id="2713570"/>
    <lineage>
        <taxon>Bacteria</taxon>
        <taxon>Bacillati</taxon>
        <taxon>Actinomycetota</taxon>
        <taxon>Actinomycetes</taxon>
        <taxon>Micrococcales</taxon>
        <taxon>Micrococcaceae</taxon>
        <taxon>Arthrobacter</taxon>
    </lineage>
</organism>
<sequence>MAIFLDMENLFGGYAGNVAGVQIGKVVRGIEQIVRSSGIGQQTATVRAYANWGRSDMAVYQREMLEYGVEPVQIFSFNKNVKNAADIELCVDVLEVAHDSPWVEVFVIVSGDGGFVPLIRRLHYLNKYAIVVSTNDANAGDVNPLLKSVADEYHQIDVSGVLAAVSTESFGSATEPETSVVPPSIVTRPKSENGSPAAPVLRAAIIELCKKDSQVLIDGQVNAAALGSVLRSKWPLVDYSKYGSRNLAGFVEKQCGLTVYRPVAPKSDGSKSKPPALIRAIKTRDEYMAAVRGLFTDGDLGLAVRDHESRGVGLPQIGAQLRNSIPSYSSADSGFPRLYMVLQYALSGTAYHVVRFEDKSLAVVHVDHLDYSDALPHLMDRDLKSPELVRMVLGQRMPAVLYPGPLVLSDVLRVVLAVPRPYGLAEFIDFVADALPAVPAETVRLTLGLLLRVGVLTDDGAADRMVVKPGLVTESAALRVVVDDAVRRAAEIQWPVTEEDLLEALY</sequence>
<dbReference type="Pfam" id="PF01936">
    <property type="entry name" value="NYN"/>
    <property type="match status" value="1"/>
</dbReference>
<reference evidence="2 3" key="1">
    <citation type="submission" date="2020-02" db="EMBL/GenBank/DDBJ databases">
        <title>Genome sequence of strain AETb3-4.</title>
        <authorList>
            <person name="Gao J."/>
            <person name="Zhang X."/>
        </authorList>
    </citation>
    <scope>NUCLEOTIDE SEQUENCE [LARGE SCALE GENOMIC DNA]</scope>
    <source>
        <strain evidence="2 3">AETb3-4</strain>
    </source>
</reference>
<dbReference type="CDD" id="cd11297">
    <property type="entry name" value="PIN_LabA-like_N_1"/>
    <property type="match status" value="1"/>
</dbReference>
<gene>
    <name evidence="2" type="ORF">G6034_05905</name>
</gene>
<dbReference type="AlphaFoldDB" id="A0A7Y7LYW7"/>
<dbReference type="RefSeq" id="WP_176634170.1">
    <property type="nucleotide sequence ID" value="NZ_JAAMFM010000005.1"/>
</dbReference>
<evidence type="ECO:0000313" key="3">
    <source>
        <dbReference type="Proteomes" id="UP000543556"/>
    </source>
</evidence>
<evidence type="ECO:0000313" key="2">
    <source>
        <dbReference type="EMBL" id="NVM94449.1"/>
    </source>
</evidence>
<comment type="caution">
    <text evidence="2">The sequence shown here is derived from an EMBL/GenBank/DDBJ whole genome shotgun (WGS) entry which is preliminary data.</text>
</comment>
<dbReference type="InterPro" id="IPR021139">
    <property type="entry name" value="NYN"/>
</dbReference>
<dbReference type="GO" id="GO:0004540">
    <property type="term" value="F:RNA nuclease activity"/>
    <property type="evidence" value="ECO:0007669"/>
    <property type="project" value="InterPro"/>
</dbReference>
<proteinExistence type="predicted"/>
<feature type="domain" description="NYN" evidence="1">
    <location>
        <begin position="2"/>
        <end position="156"/>
    </location>
</feature>
<dbReference type="Proteomes" id="UP000543556">
    <property type="component" value="Unassembled WGS sequence"/>
</dbReference>
<keyword evidence="3" id="KW-1185">Reference proteome</keyword>
<protein>
    <submittedName>
        <fullName evidence="2">NYN domain-containing protein</fullName>
    </submittedName>
</protein>
<dbReference type="PANTHER" id="PTHR35811">
    <property type="entry name" value="SLR1870 PROTEIN"/>
    <property type="match status" value="1"/>
</dbReference>
<dbReference type="EMBL" id="JAAMFM010000005">
    <property type="protein sequence ID" value="NVM94449.1"/>
    <property type="molecule type" value="Genomic_DNA"/>
</dbReference>
<accession>A0A7Y7LYW7</accession>
<evidence type="ECO:0000259" key="1">
    <source>
        <dbReference type="Pfam" id="PF01936"/>
    </source>
</evidence>
<dbReference type="PANTHER" id="PTHR35811:SF1">
    <property type="entry name" value="HTH OST-TYPE DOMAIN-CONTAINING PROTEIN"/>
    <property type="match status" value="1"/>
</dbReference>